<feature type="compositionally biased region" description="Polar residues" evidence="1">
    <location>
        <begin position="156"/>
        <end position="176"/>
    </location>
</feature>
<dbReference type="RefSeq" id="WP_152126195.1">
    <property type="nucleotide sequence ID" value="NZ_WELI01000010.1"/>
</dbReference>
<feature type="chain" id="PRO_5029487531" description="DUF3558 domain-containing protein" evidence="2">
    <location>
        <begin position="28"/>
        <end position="261"/>
    </location>
</feature>
<dbReference type="EMBL" id="WELI01000010">
    <property type="protein sequence ID" value="KAB7727560.1"/>
    <property type="molecule type" value="Genomic_DNA"/>
</dbReference>
<dbReference type="AlphaFoldDB" id="A0A7J5TU77"/>
<evidence type="ECO:0000256" key="2">
    <source>
        <dbReference type="SAM" id="SignalP"/>
    </source>
</evidence>
<dbReference type="Proteomes" id="UP000488299">
    <property type="component" value="Unassembled WGS sequence"/>
</dbReference>
<comment type="caution">
    <text evidence="3">The sequence shown here is derived from an EMBL/GenBank/DDBJ whole genome shotgun (WGS) entry which is preliminary data.</text>
</comment>
<keyword evidence="4" id="KW-1185">Reference proteome</keyword>
<dbReference type="PROSITE" id="PS51257">
    <property type="entry name" value="PROKAR_LIPOPROTEIN"/>
    <property type="match status" value="1"/>
</dbReference>
<reference evidence="3 4" key="1">
    <citation type="submission" date="2019-10" db="EMBL/GenBank/DDBJ databases">
        <title>Rudanella paleaurantiibacter sp. nov., isolated from sludge.</title>
        <authorList>
            <person name="Xu S.Q."/>
        </authorList>
    </citation>
    <scope>NUCLEOTIDE SEQUENCE [LARGE SCALE GENOMIC DNA]</scope>
    <source>
        <strain evidence="3 4">HX-22-17</strain>
    </source>
</reference>
<organism evidence="3 4">
    <name type="scientific">Rudanella paleaurantiibacter</name>
    <dbReference type="NCBI Taxonomy" id="2614655"/>
    <lineage>
        <taxon>Bacteria</taxon>
        <taxon>Pseudomonadati</taxon>
        <taxon>Bacteroidota</taxon>
        <taxon>Cytophagia</taxon>
        <taxon>Cytophagales</taxon>
        <taxon>Cytophagaceae</taxon>
        <taxon>Rudanella</taxon>
    </lineage>
</organism>
<evidence type="ECO:0000313" key="4">
    <source>
        <dbReference type="Proteomes" id="UP000488299"/>
    </source>
</evidence>
<feature type="region of interest" description="Disordered" evidence="1">
    <location>
        <begin position="130"/>
        <end position="182"/>
    </location>
</feature>
<gene>
    <name evidence="3" type="ORF">F5984_21045</name>
</gene>
<protein>
    <recommendedName>
        <fullName evidence="5">DUF3558 domain-containing protein</fullName>
    </recommendedName>
</protein>
<proteinExistence type="predicted"/>
<name>A0A7J5TU77_9BACT</name>
<evidence type="ECO:0000313" key="3">
    <source>
        <dbReference type="EMBL" id="KAB7727560.1"/>
    </source>
</evidence>
<feature type="signal peptide" evidence="2">
    <location>
        <begin position="1"/>
        <end position="27"/>
    </location>
</feature>
<keyword evidence="2" id="KW-0732">Signal</keyword>
<accession>A0A7J5TU77</accession>
<sequence>MRYPSIFIATLPALLFACGGSSTTTDAANDAAGTGSPFLAREVVGVHMLSTDINYDEPCNYLAEEFVTETFGLEGVTLEKFDKPNGCEFVWGSNKVSLMLGDKRPFPSIYHAEYVFDRLYQPKAVALTTGQTGAGDTREPLSGPNSEGTGAELPATNLNSAKRDTSAANDTANTVSGRPARAAQFTEPVQSTAGFKAVPEIGDKAVWEPAKQTLHVLLNNHILNVQVKTAGSDAQKQERATTLAQVILSHLVDNYHGTRAH</sequence>
<evidence type="ECO:0000256" key="1">
    <source>
        <dbReference type="SAM" id="MobiDB-lite"/>
    </source>
</evidence>
<evidence type="ECO:0008006" key="5">
    <source>
        <dbReference type="Google" id="ProtNLM"/>
    </source>
</evidence>